<dbReference type="Proteomes" id="UP000042394">
    <property type="component" value="Unassembled WGS sequence"/>
</dbReference>
<protein>
    <submittedName>
        <fullName evidence="1">Uncharacterized protein</fullName>
    </submittedName>
</protein>
<dbReference type="EMBL" id="CQPD01000003">
    <property type="protein sequence ID" value="CNT64269.1"/>
    <property type="molecule type" value="Genomic_DNA"/>
</dbReference>
<accession>A0A655BNZ2</accession>
<proteinExistence type="predicted"/>
<evidence type="ECO:0000313" key="1">
    <source>
        <dbReference type="EMBL" id="CNT64269.1"/>
    </source>
</evidence>
<reference evidence="1 2" key="1">
    <citation type="submission" date="2015-03" db="EMBL/GenBank/DDBJ databases">
        <authorList>
            <consortium name="Pathogen Informatics"/>
        </authorList>
    </citation>
    <scope>NUCLEOTIDE SEQUENCE [LARGE SCALE GENOMIC DNA]</scope>
    <source>
        <strain evidence="1 2">D4891</strain>
    </source>
</reference>
<organism evidence="1 2">
    <name type="scientific">Salmonella enterica subsp. enterica serovar Bovismorbificans</name>
    <dbReference type="NCBI Taxonomy" id="58097"/>
    <lineage>
        <taxon>Bacteria</taxon>
        <taxon>Pseudomonadati</taxon>
        <taxon>Pseudomonadota</taxon>
        <taxon>Gammaproteobacteria</taxon>
        <taxon>Enterobacterales</taxon>
        <taxon>Enterobacteriaceae</taxon>
        <taxon>Salmonella</taxon>
    </lineage>
</organism>
<dbReference type="AlphaFoldDB" id="A0A655BNZ2"/>
<gene>
    <name evidence="1" type="ORF">ERS008207_00411</name>
</gene>
<name>A0A655BNZ2_SALET</name>
<sequence>MTSVKTHSMITNIAATIYSTFCQAMLMFFTNTLEPIKPIPIPIADPLLIIALANARRACGTFAEESE</sequence>
<evidence type="ECO:0000313" key="2">
    <source>
        <dbReference type="Proteomes" id="UP000042394"/>
    </source>
</evidence>